<dbReference type="InterPro" id="IPR036291">
    <property type="entry name" value="NAD(P)-bd_dom_sf"/>
</dbReference>
<sequence length="338" mass="37877">MVILITGGAGFIGSHLSEQLLQQGHQVVCIDNLDEYIYCSALKRENLSTLAQYDNFMFIKGDIRDKAALQQLLVDYQCELVIHLAAYAGVRPSVMEPEKFFEINVNGTLAVLEAMRKAGVRRMIMASSSSVYGNSTARQFKETDAADQPISPYAASKRAAELVAYSYHSLHQFDVTCLRLFTVFGPRQRPEMAIRKFIERIQAEQPIDVYGDGQSIRNYTYISDVVNAFLKAMDKPTGFDVYNIAGPTTTSLLETIEVIEKQVGKQSQRTYKPEQAGDMRQTAADISKAQQELGYFPQVEFEEGISRVIDWMMRESSKQLPIGTYVSGRASSTCHKAQ</sequence>
<evidence type="ECO:0000313" key="2">
    <source>
        <dbReference type="EMBL" id="MBB3839623.1"/>
    </source>
</evidence>
<keyword evidence="2" id="KW-0413">Isomerase</keyword>
<dbReference type="PRINTS" id="PR01713">
    <property type="entry name" value="NUCEPIMERASE"/>
</dbReference>
<evidence type="ECO:0000313" key="3">
    <source>
        <dbReference type="Proteomes" id="UP000541352"/>
    </source>
</evidence>
<evidence type="ECO:0000259" key="1">
    <source>
        <dbReference type="Pfam" id="PF16363"/>
    </source>
</evidence>
<dbReference type="SUPFAM" id="SSF51735">
    <property type="entry name" value="NAD(P)-binding Rossmann-fold domains"/>
    <property type="match status" value="1"/>
</dbReference>
<feature type="domain" description="NAD(P)-binding" evidence="1">
    <location>
        <begin position="4"/>
        <end position="307"/>
    </location>
</feature>
<organism evidence="2 3">
    <name type="scientific">Runella defluvii</name>
    <dbReference type="NCBI Taxonomy" id="370973"/>
    <lineage>
        <taxon>Bacteria</taxon>
        <taxon>Pseudomonadati</taxon>
        <taxon>Bacteroidota</taxon>
        <taxon>Cytophagia</taxon>
        <taxon>Cytophagales</taxon>
        <taxon>Spirosomataceae</taxon>
        <taxon>Runella</taxon>
    </lineage>
</organism>
<name>A0A7W6ERJ6_9BACT</name>
<accession>A0A7W6ERJ6</accession>
<gene>
    <name evidence="2" type="ORF">FHS57_003632</name>
</gene>
<dbReference type="Pfam" id="PF16363">
    <property type="entry name" value="GDP_Man_Dehyd"/>
    <property type="match status" value="1"/>
</dbReference>
<dbReference type="EMBL" id="JACIBY010000007">
    <property type="protein sequence ID" value="MBB3839623.1"/>
    <property type="molecule type" value="Genomic_DNA"/>
</dbReference>
<dbReference type="EC" id="5.1.3.6" evidence="2"/>
<dbReference type="GO" id="GO:0050378">
    <property type="term" value="F:UDP-glucuronate 4-epimerase activity"/>
    <property type="evidence" value="ECO:0007669"/>
    <property type="project" value="UniProtKB-EC"/>
</dbReference>
<dbReference type="AlphaFoldDB" id="A0A7W6ERJ6"/>
<proteinExistence type="predicted"/>
<comment type="caution">
    <text evidence="2">The sequence shown here is derived from an EMBL/GenBank/DDBJ whole genome shotgun (WGS) entry which is preliminary data.</text>
</comment>
<reference evidence="2 3" key="1">
    <citation type="submission" date="2020-08" db="EMBL/GenBank/DDBJ databases">
        <title>Genomic Encyclopedia of Type Strains, Phase IV (KMG-IV): sequencing the most valuable type-strain genomes for metagenomic binning, comparative biology and taxonomic classification.</title>
        <authorList>
            <person name="Goeker M."/>
        </authorList>
    </citation>
    <scope>NUCLEOTIDE SEQUENCE [LARGE SCALE GENOMIC DNA]</scope>
    <source>
        <strain evidence="2 3">DSM 17976</strain>
    </source>
</reference>
<dbReference type="PANTHER" id="PTHR43000">
    <property type="entry name" value="DTDP-D-GLUCOSE 4,6-DEHYDRATASE-RELATED"/>
    <property type="match status" value="1"/>
</dbReference>
<dbReference type="Gene3D" id="3.40.50.720">
    <property type="entry name" value="NAD(P)-binding Rossmann-like Domain"/>
    <property type="match status" value="1"/>
</dbReference>
<keyword evidence="3" id="KW-1185">Reference proteome</keyword>
<dbReference type="InterPro" id="IPR016040">
    <property type="entry name" value="NAD(P)-bd_dom"/>
</dbReference>
<dbReference type="RefSeq" id="WP_183976053.1">
    <property type="nucleotide sequence ID" value="NZ_JACIBY010000007.1"/>
</dbReference>
<protein>
    <submittedName>
        <fullName evidence="2">UDP-glucuronate 4-epimerase</fullName>
        <ecNumber evidence="2">5.1.3.6</ecNumber>
    </submittedName>
</protein>
<dbReference type="Proteomes" id="UP000541352">
    <property type="component" value="Unassembled WGS sequence"/>
</dbReference>